<evidence type="ECO:0008006" key="4">
    <source>
        <dbReference type="Google" id="ProtNLM"/>
    </source>
</evidence>
<dbReference type="Proteomes" id="UP000697710">
    <property type="component" value="Unassembled WGS sequence"/>
</dbReference>
<keyword evidence="1" id="KW-0732">Signal</keyword>
<feature type="signal peptide" evidence="1">
    <location>
        <begin position="1"/>
        <end position="20"/>
    </location>
</feature>
<gene>
    <name evidence="2" type="ORF">KC729_06910</name>
</gene>
<feature type="non-terminal residue" evidence="2">
    <location>
        <position position="234"/>
    </location>
</feature>
<name>A0A956RQ91_UNCEI</name>
<feature type="chain" id="PRO_5037969757" description="Cellulose biosynthesis protein BcsS" evidence="1">
    <location>
        <begin position="21"/>
        <end position="234"/>
    </location>
</feature>
<evidence type="ECO:0000313" key="3">
    <source>
        <dbReference type="Proteomes" id="UP000697710"/>
    </source>
</evidence>
<evidence type="ECO:0000313" key="2">
    <source>
        <dbReference type="EMBL" id="MCA9727394.1"/>
    </source>
</evidence>
<comment type="caution">
    <text evidence="2">The sequence shown here is derived from an EMBL/GenBank/DDBJ whole genome shotgun (WGS) entry which is preliminary data.</text>
</comment>
<protein>
    <recommendedName>
        <fullName evidence="4">Cellulose biosynthesis protein BcsS</fullName>
    </recommendedName>
</protein>
<reference evidence="2" key="2">
    <citation type="journal article" date="2021" name="Microbiome">
        <title>Successional dynamics and alternative stable states in a saline activated sludge microbial community over 9 years.</title>
        <authorList>
            <person name="Wang Y."/>
            <person name="Ye J."/>
            <person name="Ju F."/>
            <person name="Liu L."/>
            <person name="Boyd J.A."/>
            <person name="Deng Y."/>
            <person name="Parks D.H."/>
            <person name="Jiang X."/>
            <person name="Yin X."/>
            <person name="Woodcroft B.J."/>
            <person name="Tyson G.W."/>
            <person name="Hugenholtz P."/>
            <person name="Polz M.F."/>
            <person name="Zhang T."/>
        </authorList>
    </citation>
    <scope>NUCLEOTIDE SEQUENCE</scope>
    <source>
        <strain evidence="2">HKST-UBA01</strain>
    </source>
</reference>
<reference evidence="2" key="1">
    <citation type="submission" date="2020-04" db="EMBL/GenBank/DDBJ databases">
        <authorList>
            <person name="Zhang T."/>
        </authorList>
    </citation>
    <scope>NUCLEOTIDE SEQUENCE</scope>
    <source>
        <strain evidence="2">HKST-UBA01</strain>
    </source>
</reference>
<sequence>MRVWLAAFWIVGIAAAPAQAAFELRPHRLGNVSWMPRLEEPFSPRGPVTEPGWSTGWLHASHQGASDVSLDAIAVARSGSSSWGVRVARLGTAHYSEWMTQASLRPFPHLSLAIEHLTSGGDAAFRELGIRSYSAVTLSAAAQRALGRRVRLEIAGNDWVRGGPTEKLGIVPALDLRGDLRIGRGVSLGFGRSWWFAEGKRSGSTFGVSWTPHPHLSLGQSITDGSGLTHWLSF</sequence>
<accession>A0A956RQ91</accession>
<dbReference type="AlphaFoldDB" id="A0A956RQ91"/>
<organism evidence="2 3">
    <name type="scientific">Eiseniibacteriota bacterium</name>
    <dbReference type="NCBI Taxonomy" id="2212470"/>
    <lineage>
        <taxon>Bacteria</taxon>
        <taxon>Candidatus Eiseniibacteriota</taxon>
    </lineage>
</organism>
<evidence type="ECO:0000256" key="1">
    <source>
        <dbReference type="SAM" id="SignalP"/>
    </source>
</evidence>
<dbReference type="EMBL" id="JAGQHR010000157">
    <property type="protein sequence ID" value="MCA9727394.1"/>
    <property type="molecule type" value="Genomic_DNA"/>
</dbReference>
<proteinExistence type="predicted"/>